<evidence type="ECO:0000313" key="2">
    <source>
        <dbReference type="Proteomes" id="UP001287059"/>
    </source>
</evidence>
<proteinExistence type="predicted"/>
<dbReference type="PANTHER" id="PTHR47691">
    <property type="entry name" value="REGULATOR-RELATED"/>
    <property type="match status" value="1"/>
</dbReference>
<dbReference type="EMBL" id="JAVIIW010000026">
    <property type="protein sequence ID" value="MDX8480991.1"/>
    <property type="molecule type" value="Genomic_DNA"/>
</dbReference>
<evidence type="ECO:0000313" key="1">
    <source>
        <dbReference type="EMBL" id="MDX8480991.1"/>
    </source>
</evidence>
<comment type="caution">
    <text evidence="1">The sequence shown here is derived from an EMBL/GenBank/DDBJ whole genome shotgun (WGS) entry which is preliminary data.</text>
</comment>
<reference evidence="1 2" key="1">
    <citation type="submission" date="2023-08" db="EMBL/GenBank/DDBJ databases">
        <title>Implementing the SeqCode for naming new Mesorhizobium species isolated from Vachellia karroo root nodules.</title>
        <authorList>
            <person name="Van Lill M."/>
        </authorList>
    </citation>
    <scope>NUCLEOTIDE SEQUENCE [LARGE SCALE GENOMIC DNA]</scope>
    <source>
        <strain evidence="1 2">VK24D</strain>
    </source>
</reference>
<dbReference type="Proteomes" id="UP001287059">
    <property type="component" value="Unassembled WGS sequence"/>
</dbReference>
<dbReference type="SUPFAM" id="SSF48452">
    <property type="entry name" value="TPR-like"/>
    <property type="match status" value="1"/>
</dbReference>
<name>A0ABU4Y204_9HYPH</name>
<sequence length="370" mass="40681">MLRRFEESLARWELISDAAWVAAYRPDTDNLRSAFEWARSNANWGLFVGLAAASYRFWMEAQLGGEGLRFAEAAVAFAEHVSPSVLGRLLLAVGELARINSQDLRAIEALTQAVEQFDAEANDEQLAHALVLLGTTLNFASRRPEAGPIFARLEALSGTLAPSKLKAWTLVSIGLWLLTGGEDVAGLAKCQAGLAMHRSCGNERGLFRSTMYLAEMIHRKQDHEGALTLAKGILPNLRERGSSHELGAQLSNLACYSMALGNSEAARDAINEAWKYLPRDHGSWHWCIIQNATELAARDGRLSDAALLLGFVDHCFDEWPDGRQPTEAAQRERIEAILSAQLEPESYAMLCGRGRSLSLFEADVLAGFER</sequence>
<accession>A0ABU4Y204</accession>
<dbReference type="InterPro" id="IPR011990">
    <property type="entry name" value="TPR-like_helical_dom_sf"/>
</dbReference>
<evidence type="ECO:0008006" key="3">
    <source>
        <dbReference type="Google" id="ProtNLM"/>
    </source>
</evidence>
<dbReference type="RefSeq" id="WP_320289206.1">
    <property type="nucleotide sequence ID" value="NZ_JAVIIW010000026.1"/>
</dbReference>
<protein>
    <recommendedName>
        <fullName evidence="3">MalT-like TPR region domain-containing protein</fullName>
    </recommendedName>
</protein>
<keyword evidence="2" id="KW-1185">Reference proteome</keyword>
<organism evidence="1 2">
    <name type="scientific">Mesorhizobium album</name>
    <dbReference type="NCBI Taxonomy" id="3072314"/>
    <lineage>
        <taxon>Bacteria</taxon>
        <taxon>Pseudomonadati</taxon>
        <taxon>Pseudomonadota</taxon>
        <taxon>Alphaproteobacteria</taxon>
        <taxon>Hyphomicrobiales</taxon>
        <taxon>Phyllobacteriaceae</taxon>
        <taxon>Mesorhizobium</taxon>
    </lineage>
</organism>
<gene>
    <name evidence="1" type="ORF">RFN28_21395</name>
</gene>
<dbReference type="PANTHER" id="PTHR47691:SF3">
    <property type="entry name" value="HTH-TYPE TRANSCRIPTIONAL REGULATOR RV0890C-RELATED"/>
    <property type="match status" value="1"/>
</dbReference>
<dbReference type="Gene3D" id="1.25.40.10">
    <property type="entry name" value="Tetratricopeptide repeat domain"/>
    <property type="match status" value="1"/>
</dbReference>